<protein>
    <submittedName>
        <fullName evidence="1">Uncharacterized protein</fullName>
    </submittedName>
</protein>
<organism evidence="1 2">
    <name type="scientific">Avena sativa</name>
    <name type="common">Oat</name>
    <dbReference type="NCBI Taxonomy" id="4498"/>
    <lineage>
        <taxon>Eukaryota</taxon>
        <taxon>Viridiplantae</taxon>
        <taxon>Streptophyta</taxon>
        <taxon>Embryophyta</taxon>
        <taxon>Tracheophyta</taxon>
        <taxon>Spermatophyta</taxon>
        <taxon>Magnoliopsida</taxon>
        <taxon>Liliopsida</taxon>
        <taxon>Poales</taxon>
        <taxon>Poaceae</taxon>
        <taxon>BOP clade</taxon>
        <taxon>Pooideae</taxon>
        <taxon>Poodae</taxon>
        <taxon>Poeae</taxon>
        <taxon>Poeae Chloroplast Group 1 (Aveneae type)</taxon>
        <taxon>Aveninae</taxon>
        <taxon>Avena</taxon>
    </lineage>
</organism>
<sequence>MANCVVLLGSGPILLGLQSASGEWRGARKGAPHRFVAASPSLCLRLRLPLQIEGIMVSKQYWGLPSDDSSDTDDSDVEMEEVPQVQSAKLLDVDTAIDFMRFVFKEGLAFLDNGSGRCLADRMFVDLGGFMVDKMLEQPQRDGPCRMRMLKPTFENDLAQAFAKEARKGIAKELQGDFFGVFVDMCSPRDTYKYYMVLFARYVNCKGEVEERLLGIVPDSDTYDSAPYLKAAALSMLSEAGLSLQSVRGQGYGMPGYSDKFLNELTSMLDGAHASAYYVHPHVCPLHVHLVTACYDQSELFQLIQTLDVLSNLVQKSPQFTEKLCALILESGVNLDNDLRKPGETSWGSYYEAIVKFAAYITRICDALEFMDEVSRDDVKFMVYKINQGLTYDFFFGLLLMQDVLGVTNELSLALDRKGWDAENFAALLQDAKKQLQVMRDSGWTPFLNRVGMLCNDNDIPMATMGEKYVPRRRSKDAEATTKTYLDYYHVDFFQKVINKQLEVLDRRFTKESSELVLLASCLNPRNSFHSFDKDKLVKFARYYPSEFSDSATATLELQLEAFIRDVRSDTRFLGMDALSSLSARMVETGKNIAYPLVYLLLKLALILPGTPATVKPASAAMKLIESAITREPCNQWISDCLLLFLEPHIFESITNDAVIPYLEAAGHSEPAA</sequence>
<reference evidence="1" key="2">
    <citation type="submission" date="2025-09" db="UniProtKB">
        <authorList>
            <consortium name="EnsemblPlants"/>
        </authorList>
    </citation>
    <scope>IDENTIFICATION</scope>
</reference>
<dbReference type="Proteomes" id="UP001732700">
    <property type="component" value="Chromosome 5A"/>
</dbReference>
<evidence type="ECO:0000313" key="2">
    <source>
        <dbReference type="Proteomes" id="UP001732700"/>
    </source>
</evidence>
<keyword evidence="2" id="KW-1185">Reference proteome</keyword>
<evidence type="ECO:0000313" key="1">
    <source>
        <dbReference type="EnsemblPlants" id="AVESA.00010b.r2.5AG0809250.1.CDS"/>
    </source>
</evidence>
<proteinExistence type="predicted"/>
<reference evidence="1" key="1">
    <citation type="submission" date="2021-05" db="EMBL/GenBank/DDBJ databases">
        <authorList>
            <person name="Scholz U."/>
            <person name="Mascher M."/>
            <person name="Fiebig A."/>
        </authorList>
    </citation>
    <scope>NUCLEOTIDE SEQUENCE [LARGE SCALE GENOMIC DNA]</scope>
</reference>
<name>A0ACD5XL22_AVESA</name>
<dbReference type="EnsemblPlants" id="AVESA.00010b.r2.5AG0809250.1">
    <property type="protein sequence ID" value="AVESA.00010b.r2.5AG0809250.1.CDS"/>
    <property type="gene ID" value="AVESA.00010b.r2.5AG0809250"/>
</dbReference>
<accession>A0ACD5XL22</accession>